<dbReference type="Proteomes" id="UP001571980">
    <property type="component" value="Unassembled WGS sequence"/>
</dbReference>
<dbReference type="RefSeq" id="WP_372824872.1">
    <property type="nucleotide sequence ID" value="NZ_JARRIF010000001.1"/>
</dbReference>
<dbReference type="PANTHER" id="PTHR33295">
    <property type="entry name" value="ATPASE"/>
    <property type="match status" value="1"/>
</dbReference>
<feature type="domain" description="AAA" evidence="1">
    <location>
        <begin position="18"/>
        <end position="117"/>
    </location>
</feature>
<dbReference type="InterPro" id="IPR027417">
    <property type="entry name" value="P-loop_NTPase"/>
</dbReference>
<dbReference type="SUPFAM" id="SSF52540">
    <property type="entry name" value="P-loop containing nucleoside triphosphate hydrolases"/>
    <property type="match status" value="1"/>
</dbReference>
<keyword evidence="3" id="KW-1185">Reference proteome</keyword>
<evidence type="ECO:0000313" key="3">
    <source>
        <dbReference type="Proteomes" id="UP001571980"/>
    </source>
</evidence>
<name>A0ABV4T8B1_9EURY</name>
<dbReference type="Pfam" id="PF13173">
    <property type="entry name" value="AAA_14"/>
    <property type="match status" value="1"/>
</dbReference>
<protein>
    <submittedName>
        <fullName evidence="2">AAA family ATPase</fullName>
    </submittedName>
</protein>
<sequence length="193" mass="22487">MKAHHARLYGSEIFLNLMFYFSCDVLEDYKELMEVIEDYLKLKKRKGVKSAFIFLDEVTFVDEWWRAIKFLIDRGTLRRDTIIGSVSLTLGKHFETFGGRRGYGKTIEVMPLSVREYYSLFYREFFPLKAKEILEEYLETGGYLAYFNSNLKAEDVIGFLKADIRPLERSTDIAKEVMGAILEKIDTSRSPPG</sequence>
<dbReference type="InterPro" id="IPR041682">
    <property type="entry name" value="AAA_14"/>
</dbReference>
<organism evidence="2 3">
    <name type="scientific">Pyrococcus kukulkanii</name>
    <dbReference type="NCBI Taxonomy" id="1609559"/>
    <lineage>
        <taxon>Archaea</taxon>
        <taxon>Methanobacteriati</taxon>
        <taxon>Methanobacteriota</taxon>
        <taxon>Thermococci</taxon>
        <taxon>Thermococcales</taxon>
        <taxon>Thermococcaceae</taxon>
        <taxon>Pyrococcus</taxon>
    </lineage>
</organism>
<dbReference type="PANTHER" id="PTHR33295:SF18">
    <property type="entry name" value="AAA+ ATPASE DOMAIN-CONTAINING PROTEIN"/>
    <property type="match status" value="1"/>
</dbReference>
<evidence type="ECO:0000313" key="2">
    <source>
        <dbReference type="EMBL" id="MFA4805334.1"/>
    </source>
</evidence>
<comment type="caution">
    <text evidence="2">The sequence shown here is derived from an EMBL/GenBank/DDBJ whole genome shotgun (WGS) entry which is preliminary data.</text>
</comment>
<gene>
    <name evidence="2" type="ORF">P8X34_11410</name>
</gene>
<accession>A0ABV4T8B1</accession>
<evidence type="ECO:0000259" key="1">
    <source>
        <dbReference type="Pfam" id="PF13173"/>
    </source>
</evidence>
<reference evidence="2 3" key="1">
    <citation type="submission" date="2023-03" db="EMBL/GenBank/DDBJ databases">
        <title>Speciation in Pyrococcus: adaptation to high temperature as a mechanism.</title>
        <authorList>
            <person name="Gu J."/>
        </authorList>
    </citation>
    <scope>NUCLEOTIDE SEQUENCE [LARGE SCALE GENOMIC DNA]</scope>
    <source>
        <strain evidence="2 3">LMOA34</strain>
    </source>
</reference>
<proteinExistence type="predicted"/>
<dbReference type="EMBL" id="JARRIG010000008">
    <property type="protein sequence ID" value="MFA4805334.1"/>
    <property type="molecule type" value="Genomic_DNA"/>
</dbReference>